<organism evidence="7 8">
    <name type="scientific">Orientia tsutsugamushi</name>
    <name type="common">Rickettsia tsutsugamushi</name>
    <dbReference type="NCBI Taxonomy" id="784"/>
    <lineage>
        <taxon>Bacteria</taxon>
        <taxon>Pseudomonadati</taxon>
        <taxon>Pseudomonadota</taxon>
        <taxon>Alphaproteobacteria</taxon>
        <taxon>Rickettsiales</taxon>
        <taxon>Rickettsiaceae</taxon>
        <taxon>Rickettsieae</taxon>
        <taxon>Orientia</taxon>
    </lineage>
</organism>
<protein>
    <submittedName>
        <fullName evidence="7">Multidrug resistance protein MdtL</fullName>
    </submittedName>
</protein>
<dbReference type="Pfam" id="PF07690">
    <property type="entry name" value="MFS_1"/>
    <property type="match status" value="1"/>
</dbReference>
<evidence type="ECO:0000313" key="8">
    <source>
        <dbReference type="Proteomes" id="UP000245243"/>
    </source>
</evidence>
<dbReference type="SUPFAM" id="SSF103473">
    <property type="entry name" value="MFS general substrate transporter"/>
    <property type="match status" value="1"/>
</dbReference>
<evidence type="ECO:0000256" key="1">
    <source>
        <dbReference type="ARBA" id="ARBA00004429"/>
    </source>
</evidence>
<reference evidence="8" key="1">
    <citation type="submission" date="2018-03" db="EMBL/GenBank/DDBJ databases">
        <authorList>
            <person name="Batty M. E."/>
            <person name="Batty M E."/>
        </authorList>
    </citation>
    <scope>NUCLEOTIDE SEQUENCE [LARGE SCALE GENOMIC DNA]</scope>
</reference>
<dbReference type="InterPro" id="IPR036259">
    <property type="entry name" value="MFS_trans_sf"/>
</dbReference>
<dbReference type="Proteomes" id="UP000245243">
    <property type="component" value="Chromosome I"/>
</dbReference>
<sequence>MLVFAIIADIYEGLQAMRLISFINGSLTSLMAIAPIIGGFVNEFVGWRGNYMIVAFISLISWSLQFFFLQETRKTLELFNANNIIYFFRN</sequence>
<comment type="subcellular location">
    <subcellularLocation>
        <location evidence="1">Cell inner membrane</location>
        <topology evidence="1">Multi-pass membrane protein</topology>
    </subcellularLocation>
</comment>
<dbReference type="GO" id="GO:0005886">
    <property type="term" value="C:plasma membrane"/>
    <property type="evidence" value="ECO:0007669"/>
    <property type="project" value="UniProtKB-SubCell"/>
</dbReference>
<feature type="transmembrane region" description="Helical" evidence="5">
    <location>
        <begin position="50"/>
        <end position="69"/>
    </location>
</feature>
<dbReference type="AlphaFoldDB" id="A0A2U3RP11"/>
<evidence type="ECO:0000259" key="6">
    <source>
        <dbReference type="PROSITE" id="PS50850"/>
    </source>
</evidence>
<keyword evidence="2 5" id="KW-0812">Transmembrane</keyword>
<evidence type="ECO:0000256" key="2">
    <source>
        <dbReference type="ARBA" id="ARBA00022692"/>
    </source>
</evidence>
<proteinExistence type="predicted"/>
<dbReference type="Gene3D" id="1.20.1720.10">
    <property type="entry name" value="Multidrug resistance protein D"/>
    <property type="match status" value="1"/>
</dbReference>
<evidence type="ECO:0000256" key="5">
    <source>
        <dbReference type="SAM" id="Phobius"/>
    </source>
</evidence>
<dbReference type="EMBL" id="LS398548">
    <property type="protein sequence ID" value="SPR14930.1"/>
    <property type="molecule type" value="Genomic_DNA"/>
</dbReference>
<feature type="transmembrane region" description="Helical" evidence="5">
    <location>
        <begin position="19"/>
        <end position="38"/>
    </location>
</feature>
<evidence type="ECO:0000256" key="3">
    <source>
        <dbReference type="ARBA" id="ARBA00022989"/>
    </source>
</evidence>
<accession>A0A2U3RP11</accession>
<keyword evidence="4 5" id="KW-0472">Membrane</keyword>
<gene>
    <name evidence="7" type="ORF">KARP_00801</name>
</gene>
<keyword evidence="3 5" id="KW-1133">Transmembrane helix</keyword>
<dbReference type="InterPro" id="IPR020846">
    <property type="entry name" value="MFS_dom"/>
</dbReference>
<dbReference type="PROSITE" id="PS50850">
    <property type="entry name" value="MFS"/>
    <property type="match status" value="1"/>
</dbReference>
<dbReference type="GO" id="GO:0022857">
    <property type="term" value="F:transmembrane transporter activity"/>
    <property type="evidence" value="ECO:0007669"/>
    <property type="project" value="InterPro"/>
</dbReference>
<evidence type="ECO:0000313" key="7">
    <source>
        <dbReference type="EMBL" id="SPR14930.1"/>
    </source>
</evidence>
<name>A0A2U3RP11_ORITS</name>
<feature type="domain" description="Major facilitator superfamily (MFS) profile" evidence="6">
    <location>
        <begin position="1"/>
        <end position="90"/>
    </location>
</feature>
<evidence type="ECO:0000256" key="4">
    <source>
        <dbReference type="ARBA" id="ARBA00023136"/>
    </source>
</evidence>
<dbReference type="InterPro" id="IPR011701">
    <property type="entry name" value="MFS"/>
</dbReference>